<dbReference type="GO" id="GO:0005975">
    <property type="term" value="P:carbohydrate metabolic process"/>
    <property type="evidence" value="ECO:0007669"/>
    <property type="project" value="UniProtKB-ARBA"/>
</dbReference>
<dbReference type="OrthoDB" id="3169091at2"/>
<dbReference type="GO" id="GO:0005576">
    <property type="term" value="C:extracellular region"/>
    <property type="evidence" value="ECO:0007669"/>
    <property type="project" value="UniProtKB-SubCell"/>
</dbReference>
<dbReference type="PANTHER" id="PTHR36108">
    <property type="entry name" value="COLOSSIN-B-RELATED"/>
    <property type="match status" value="1"/>
</dbReference>
<comment type="caution">
    <text evidence="11">The sequence shown here is derived from an EMBL/GenBank/DDBJ whole genome shotgun (WGS) entry which is preliminary data.</text>
</comment>
<proteinExistence type="inferred from homology"/>
<feature type="compositionally biased region" description="Pro residues" evidence="7">
    <location>
        <begin position="830"/>
        <end position="852"/>
    </location>
</feature>
<dbReference type="RefSeq" id="WP_035868358.1">
    <property type="nucleotide sequence ID" value="NZ_KK853997.1"/>
</dbReference>
<dbReference type="PANTHER" id="PTHR36108:SF13">
    <property type="entry name" value="COLOSSIN-B-RELATED"/>
    <property type="match status" value="1"/>
</dbReference>
<dbReference type="InterPro" id="IPR006311">
    <property type="entry name" value="TAT_signal"/>
</dbReference>
<dbReference type="HOGENOM" id="CLU_014521_0_0_11"/>
<feature type="chain" id="PRO_5038725860" description="Gram-positive cocci surface proteins LPxTG domain-containing protein" evidence="9">
    <location>
        <begin position="35"/>
        <end position="895"/>
    </location>
</feature>
<keyword evidence="4" id="KW-0964">Secreted</keyword>
<feature type="region of interest" description="Disordered" evidence="7">
    <location>
        <begin position="828"/>
        <end position="861"/>
    </location>
</feature>
<name>A0A066YPC4_9ACTN</name>
<evidence type="ECO:0000256" key="1">
    <source>
        <dbReference type="ARBA" id="ARBA00004613"/>
    </source>
</evidence>
<feature type="signal peptide" evidence="9">
    <location>
        <begin position="1"/>
        <end position="34"/>
    </location>
</feature>
<evidence type="ECO:0000256" key="3">
    <source>
        <dbReference type="ARBA" id="ARBA00022512"/>
    </source>
</evidence>
<dbReference type="SUPFAM" id="SSF49478">
    <property type="entry name" value="Cna protein B-type domain"/>
    <property type="match status" value="1"/>
</dbReference>
<keyword evidence="8" id="KW-1133">Transmembrane helix</keyword>
<dbReference type="PROSITE" id="PS50847">
    <property type="entry name" value="GRAM_POS_ANCHORING"/>
    <property type="match status" value="1"/>
</dbReference>
<comment type="similarity">
    <text evidence="2">Belongs to the serine-aspartate repeat-containing protein (SDr) family.</text>
</comment>
<feature type="transmembrane region" description="Helical" evidence="8">
    <location>
        <begin position="870"/>
        <end position="889"/>
    </location>
</feature>
<feature type="domain" description="Gram-positive cocci surface proteins LPxTG" evidence="10">
    <location>
        <begin position="858"/>
        <end position="895"/>
    </location>
</feature>
<keyword evidence="3" id="KW-0134">Cell wall</keyword>
<dbReference type="Proteomes" id="UP000027178">
    <property type="component" value="Unassembled WGS sequence"/>
</dbReference>
<protein>
    <recommendedName>
        <fullName evidence="10">Gram-positive cocci surface proteins LPxTG domain-containing protein</fullName>
    </recommendedName>
</protein>
<keyword evidence="8" id="KW-0472">Membrane</keyword>
<feature type="region of interest" description="Disordered" evidence="7">
    <location>
        <begin position="750"/>
        <end position="769"/>
    </location>
</feature>
<dbReference type="eggNOG" id="COG4932">
    <property type="taxonomic scope" value="Bacteria"/>
</dbReference>
<dbReference type="Gene3D" id="2.60.40.10">
    <property type="entry name" value="Immunoglobulins"/>
    <property type="match status" value="3"/>
</dbReference>
<keyword evidence="8" id="KW-0812">Transmembrane</keyword>
<evidence type="ECO:0000256" key="6">
    <source>
        <dbReference type="ARBA" id="ARBA00023088"/>
    </source>
</evidence>
<evidence type="ECO:0000259" key="10">
    <source>
        <dbReference type="PROSITE" id="PS50847"/>
    </source>
</evidence>
<gene>
    <name evidence="11" type="ORF">KCH_65490</name>
</gene>
<accession>A0A066YPC4</accession>
<evidence type="ECO:0000313" key="11">
    <source>
        <dbReference type="EMBL" id="KDN81829.1"/>
    </source>
</evidence>
<dbReference type="SUPFAM" id="SSF63825">
    <property type="entry name" value="YWTD domain"/>
    <property type="match status" value="1"/>
</dbReference>
<organism evidence="11 12">
    <name type="scientific">Kitasatospora cheerisanensis KCTC 2395</name>
    <dbReference type="NCBI Taxonomy" id="1348663"/>
    <lineage>
        <taxon>Bacteria</taxon>
        <taxon>Bacillati</taxon>
        <taxon>Actinomycetota</taxon>
        <taxon>Actinomycetes</taxon>
        <taxon>Kitasatosporales</taxon>
        <taxon>Streptomycetaceae</taxon>
        <taxon>Kitasatospora</taxon>
    </lineage>
</organism>
<dbReference type="InterPro" id="IPR033764">
    <property type="entry name" value="Sdr_B"/>
</dbReference>
<dbReference type="AlphaFoldDB" id="A0A066YPC4"/>
<dbReference type="Pfam" id="PF17210">
    <property type="entry name" value="SdrD_B"/>
    <property type="match status" value="1"/>
</dbReference>
<dbReference type="PATRIC" id="fig|1348663.4.peg.6337"/>
<dbReference type="EMBL" id="JNBY01000131">
    <property type="protein sequence ID" value="KDN81829.1"/>
    <property type="molecule type" value="Genomic_DNA"/>
</dbReference>
<evidence type="ECO:0000256" key="8">
    <source>
        <dbReference type="SAM" id="Phobius"/>
    </source>
</evidence>
<keyword evidence="5 9" id="KW-0732">Signal</keyword>
<evidence type="ECO:0000256" key="9">
    <source>
        <dbReference type="SAM" id="SignalP"/>
    </source>
</evidence>
<dbReference type="Pfam" id="PF17802">
    <property type="entry name" value="SpaA"/>
    <property type="match status" value="1"/>
</dbReference>
<sequence length="895" mass="93607">MTQTEQETRAPAPRAGRRTAARAAAVVAALAATAAVTAPSASPLAADGSVTVQVVRAVDESGTWTPALEPGMAGVTVTLTGEDGAVRTAVTAADGTVTLKPAKSTASGKYRVEVVNPKPGVLYPAFAAREGLTAPNRLSSNEEFVDLSAGKQAKLITGLWNPADYCQQNAPLATACQPATGEPAGRRTLLTFPYQSRGVNKDVTDIGTIADTGNVFGIAWNRDDQRLFSSAQAKRATVYGPGGPGAIYVTDPATKATALFATVPNAGATAHGDANDAGFMTAVGKESLGGLKLTEDNRDLYVVNLHDRKLYRYDATAATADRPKAVYTIPTPDCPSAADWRPFGLGMQDGTGYVGGVCSGQSTQKITDLRAVVLPFDPATGEFGAAVLNQPLDHRGTPATACAGYYWYPWQDGEPGPNGTTCGLNPEPELGEIGFETDGSMLLSFRDRYADQAAAAPANGQPLPNGFVYVLASADLNKACKSGDSYVLDVNLGCGSTTRNQGFFDLDRPYPNGHPYPTFAGMALSKVENSIATSGYDVSNNIVTAGTMFTLRTGGPDPGLGQELSDGRSRFGKGAAMADLEVLCDRAPLQIGNRVWYDPERSGLQLPQQKPVPGATVNLYDADGKKVGTTKTTARGEYYFDDTNVTGGLKPKTAYTIRLDNAADYAKGGPLFHWVPTKANVGADRAVDSDGTVPKGGKYVERALTTGGPGQNDHTFDFGFSRQQGELRLVKNDQDGKPLPGAVFQLWRESGKSDGLQQDGDTADAKVGEPCTTGADGTCRTVTDQGTYYWQEVTPPKGYQTPEQPVLGPVVLDDEHLEAGVTTTAVNKLVPPPPPTTPAPTPTPTPAAPAPSQPSGGLAFTGTDSTTLKYALIGGTALLVAGAGLLIAVRKRRSN</sequence>
<dbReference type="InterPro" id="IPR041033">
    <property type="entry name" value="SpaA_PFL_dom_1"/>
</dbReference>
<evidence type="ECO:0000256" key="4">
    <source>
        <dbReference type="ARBA" id="ARBA00022525"/>
    </source>
</evidence>
<reference evidence="11 12" key="1">
    <citation type="submission" date="2014-05" db="EMBL/GenBank/DDBJ databases">
        <title>Draft Genome Sequence of Kitasatospora cheerisanensis KCTC 2395.</title>
        <authorList>
            <person name="Nam D.H."/>
        </authorList>
    </citation>
    <scope>NUCLEOTIDE SEQUENCE [LARGE SCALE GENOMIC DNA]</scope>
    <source>
        <strain evidence="11 12">KCTC 2395</strain>
    </source>
</reference>
<dbReference type="PROSITE" id="PS51318">
    <property type="entry name" value="TAT"/>
    <property type="match status" value="1"/>
</dbReference>
<evidence type="ECO:0000256" key="5">
    <source>
        <dbReference type="ARBA" id="ARBA00022729"/>
    </source>
</evidence>
<dbReference type="SUPFAM" id="SSF117074">
    <property type="entry name" value="Hypothetical protein PA1324"/>
    <property type="match status" value="1"/>
</dbReference>
<evidence type="ECO:0000256" key="7">
    <source>
        <dbReference type="SAM" id="MobiDB-lite"/>
    </source>
</evidence>
<keyword evidence="6" id="KW-0572">Peptidoglycan-anchor</keyword>
<evidence type="ECO:0000313" key="12">
    <source>
        <dbReference type="Proteomes" id="UP000027178"/>
    </source>
</evidence>
<comment type="subcellular location">
    <subcellularLocation>
        <location evidence="1">Secreted</location>
    </subcellularLocation>
</comment>
<evidence type="ECO:0000256" key="2">
    <source>
        <dbReference type="ARBA" id="ARBA00007257"/>
    </source>
</evidence>
<dbReference type="InterPro" id="IPR013783">
    <property type="entry name" value="Ig-like_fold"/>
</dbReference>
<dbReference type="InterPro" id="IPR019931">
    <property type="entry name" value="LPXTG_anchor"/>
</dbReference>
<keyword evidence="12" id="KW-1185">Reference proteome</keyword>